<dbReference type="CDD" id="cd00082">
    <property type="entry name" value="HisKA"/>
    <property type="match status" value="1"/>
</dbReference>
<dbReference type="SMART" id="SM00388">
    <property type="entry name" value="HisKA"/>
    <property type="match status" value="1"/>
</dbReference>
<evidence type="ECO:0000256" key="4">
    <source>
        <dbReference type="PROSITE-ProRule" id="PRU00169"/>
    </source>
</evidence>
<dbReference type="CDD" id="cd00075">
    <property type="entry name" value="HATPase"/>
    <property type="match status" value="1"/>
</dbReference>
<dbReference type="SUPFAM" id="SSF47384">
    <property type="entry name" value="Homodimeric domain of signal transducing histidine kinase"/>
    <property type="match status" value="1"/>
</dbReference>
<evidence type="ECO:0000313" key="8">
    <source>
        <dbReference type="EMBL" id="BDT60766.1"/>
    </source>
</evidence>
<keyword evidence="5" id="KW-1133">Transmembrane helix</keyword>
<dbReference type="Pfam" id="PF00512">
    <property type="entry name" value="HisKA"/>
    <property type="match status" value="1"/>
</dbReference>
<dbReference type="InterPro" id="IPR036890">
    <property type="entry name" value="HATPase_C_sf"/>
</dbReference>
<evidence type="ECO:0000256" key="5">
    <source>
        <dbReference type="SAM" id="Phobius"/>
    </source>
</evidence>
<feature type="modified residue" description="4-aspartylphosphate" evidence="4">
    <location>
        <position position="660"/>
    </location>
</feature>
<evidence type="ECO:0000313" key="9">
    <source>
        <dbReference type="Proteomes" id="UP001163336"/>
    </source>
</evidence>
<sequence>MLLRQGTTVSLRRLLVLLTAFGLLPLALLGVWGLHLVGEYQQREQQRHLLDLARALSSAVDAELDGAAAVLSAMGHSPKMRAGDLRGVYEAARLQAAGQPEWLTVILTDAAGAVLFRTNAPFGGPSGIVADPDSLRRALGADRPVAGRVAVGKGGRAAFPVRVPVTDDAGRRYVLSAVIQPGRMLRVLERQQAPASSLISIIDGTGTIVARSRGQAHMAGARPSLSLEALMRSGGPEAVAETVTRDGARVVSAYSRSRYGWTVAIGVPPSALAPASMRGIGMYGAGLVASLLASMLLATLLSRRIVRAFHGLQRGGAALGAGRPVSVPPSRIGEIDETGRALMAAAALRDAHEAERSQLLASLERALADSRSAARVKDEFLAMLGHELRNPLSPIVASLDLMDLRNEASSRRERAILRRQTNHLKRLVDDLLDVSRIASGKLRVELRPVDLAEVARHAVAAFPAAPGRAIDLEAPAQAWVRGDESRLTQVLNNLLTNAARFGKDRTEVRLVVEEGQARLTVRDDGVGMDERMLERVFEPFFQAPQPLARHTGGLGLGLAIVRRIVELHGGSIAAHSAGPGEGSCFEVVLPLGTMAAQAPEAPAAAQARALEVLVVDDNLDALRATAAVLDFLGHRVRTAGTAVAAVEEVRRAAPDLAILDIGLPDMDGYALAPLLRAAAPGLRLVALTGYGQRADVLQAREAGFDLHLTKPATLDDLRQALTN</sequence>
<feature type="domain" description="Response regulatory" evidence="7">
    <location>
        <begin position="611"/>
        <end position="723"/>
    </location>
</feature>
<keyword evidence="9" id="KW-1185">Reference proteome</keyword>
<reference evidence="8" key="1">
    <citation type="submission" date="2022-11" db="EMBL/GenBank/DDBJ databases">
        <title>Isolation and characterization of PLA-degrading bacterium Massilia sp. from Antarctic soil.</title>
        <authorList>
            <person name="Sato K."/>
            <person name="Gomez-Fuentes C."/>
            <person name="Ahmad S.A."/>
            <person name="Zulkharnain A."/>
        </authorList>
    </citation>
    <scope>NUCLEOTIDE SEQUENCE</scope>
    <source>
        <strain evidence="8">N-3</strain>
    </source>
</reference>
<dbReference type="Gene3D" id="3.30.450.20">
    <property type="entry name" value="PAS domain"/>
    <property type="match status" value="1"/>
</dbReference>
<dbReference type="PRINTS" id="PR00344">
    <property type="entry name" value="BCTRLSENSOR"/>
</dbReference>
<dbReference type="SUPFAM" id="SSF52172">
    <property type="entry name" value="CheY-like"/>
    <property type="match status" value="1"/>
</dbReference>
<evidence type="ECO:0000259" key="6">
    <source>
        <dbReference type="PROSITE" id="PS50109"/>
    </source>
</evidence>
<feature type="transmembrane region" description="Helical" evidence="5">
    <location>
        <begin position="280"/>
        <end position="301"/>
    </location>
</feature>
<dbReference type="EC" id="2.7.13.3" evidence="2"/>
<evidence type="ECO:0000256" key="2">
    <source>
        <dbReference type="ARBA" id="ARBA00012438"/>
    </source>
</evidence>
<comment type="catalytic activity">
    <reaction evidence="1">
        <text>ATP + protein L-histidine = ADP + protein N-phospho-L-histidine.</text>
        <dbReference type="EC" id="2.7.13.3"/>
    </reaction>
</comment>
<evidence type="ECO:0000256" key="3">
    <source>
        <dbReference type="ARBA" id="ARBA00022553"/>
    </source>
</evidence>
<evidence type="ECO:0000259" key="7">
    <source>
        <dbReference type="PROSITE" id="PS50110"/>
    </source>
</evidence>
<dbReference type="Gene3D" id="3.40.50.2300">
    <property type="match status" value="1"/>
</dbReference>
<dbReference type="EMBL" id="AP026966">
    <property type="protein sequence ID" value="BDT60766.1"/>
    <property type="molecule type" value="Genomic_DNA"/>
</dbReference>
<dbReference type="InterPro" id="IPR003661">
    <property type="entry name" value="HisK_dim/P_dom"/>
</dbReference>
<dbReference type="RefSeq" id="WP_281910112.1">
    <property type="nucleotide sequence ID" value="NZ_AP026966.1"/>
</dbReference>
<dbReference type="Pfam" id="PF00072">
    <property type="entry name" value="Response_reg"/>
    <property type="match status" value="1"/>
</dbReference>
<dbReference type="InterPro" id="IPR001789">
    <property type="entry name" value="Sig_transdc_resp-reg_receiver"/>
</dbReference>
<dbReference type="InterPro" id="IPR011006">
    <property type="entry name" value="CheY-like_superfamily"/>
</dbReference>
<dbReference type="SMART" id="SM00387">
    <property type="entry name" value="HATPase_c"/>
    <property type="match status" value="1"/>
</dbReference>
<protein>
    <recommendedName>
        <fullName evidence="2">histidine kinase</fullName>
        <ecNumber evidence="2">2.7.13.3</ecNumber>
    </recommendedName>
</protein>
<dbReference type="SMART" id="SM00448">
    <property type="entry name" value="REC"/>
    <property type="match status" value="1"/>
</dbReference>
<dbReference type="InterPro" id="IPR003594">
    <property type="entry name" value="HATPase_dom"/>
</dbReference>
<dbReference type="SUPFAM" id="SSF55874">
    <property type="entry name" value="ATPase domain of HSP90 chaperone/DNA topoisomerase II/histidine kinase"/>
    <property type="match status" value="1"/>
</dbReference>
<dbReference type="PROSITE" id="PS50109">
    <property type="entry name" value="HIS_KIN"/>
    <property type="match status" value="1"/>
</dbReference>
<proteinExistence type="predicted"/>
<evidence type="ECO:0000256" key="1">
    <source>
        <dbReference type="ARBA" id="ARBA00000085"/>
    </source>
</evidence>
<keyword evidence="3 4" id="KW-0597">Phosphoprotein</keyword>
<dbReference type="Gene3D" id="1.10.287.130">
    <property type="match status" value="1"/>
</dbReference>
<keyword evidence="5" id="KW-0472">Membrane</keyword>
<dbReference type="CDD" id="cd18774">
    <property type="entry name" value="PDC2_HK_sensor"/>
    <property type="match status" value="1"/>
</dbReference>
<dbReference type="InterPro" id="IPR005467">
    <property type="entry name" value="His_kinase_dom"/>
</dbReference>
<dbReference type="PANTHER" id="PTHR43547:SF2">
    <property type="entry name" value="HYBRID SIGNAL TRANSDUCTION HISTIDINE KINASE C"/>
    <property type="match status" value="1"/>
</dbReference>
<dbReference type="Proteomes" id="UP001163336">
    <property type="component" value="Chromosome"/>
</dbReference>
<dbReference type="PROSITE" id="PS50110">
    <property type="entry name" value="RESPONSE_REGULATORY"/>
    <property type="match status" value="1"/>
</dbReference>
<accession>A0ABM8CBT3</accession>
<dbReference type="InterPro" id="IPR004358">
    <property type="entry name" value="Sig_transdc_His_kin-like_C"/>
</dbReference>
<organism evidence="8 9">
    <name type="scientific">Massilia varians</name>
    <dbReference type="NCBI Taxonomy" id="457921"/>
    <lineage>
        <taxon>Bacteria</taxon>
        <taxon>Pseudomonadati</taxon>
        <taxon>Pseudomonadota</taxon>
        <taxon>Betaproteobacteria</taxon>
        <taxon>Burkholderiales</taxon>
        <taxon>Oxalobacteraceae</taxon>
        <taxon>Telluria group</taxon>
        <taxon>Massilia</taxon>
    </lineage>
</organism>
<dbReference type="Gene3D" id="3.30.565.10">
    <property type="entry name" value="Histidine kinase-like ATPase, C-terminal domain"/>
    <property type="match status" value="1"/>
</dbReference>
<dbReference type="InterPro" id="IPR036097">
    <property type="entry name" value="HisK_dim/P_sf"/>
</dbReference>
<feature type="domain" description="Histidine kinase" evidence="6">
    <location>
        <begin position="383"/>
        <end position="593"/>
    </location>
</feature>
<name>A0ABM8CBT3_9BURK</name>
<keyword evidence="5" id="KW-0812">Transmembrane</keyword>
<dbReference type="Pfam" id="PF02518">
    <property type="entry name" value="HATPase_c"/>
    <property type="match status" value="1"/>
</dbReference>
<gene>
    <name evidence="8" type="ORF">MasN3_42600</name>
</gene>
<dbReference type="PANTHER" id="PTHR43547">
    <property type="entry name" value="TWO-COMPONENT HISTIDINE KINASE"/>
    <property type="match status" value="1"/>
</dbReference>